<gene>
    <name evidence="1" type="ORF">ACJDT4_17800</name>
</gene>
<dbReference type="Proteomes" id="UP001623592">
    <property type="component" value="Unassembled WGS sequence"/>
</dbReference>
<comment type="caution">
    <text evidence="1">The sequence shown here is derived from an EMBL/GenBank/DDBJ whole genome shotgun (WGS) entry which is preliminary data.</text>
</comment>
<reference evidence="1 2" key="1">
    <citation type="submission" date="2024-11" db="EMBL/GenBank/DDBJ databases">
        <authorList>
            <person name="Heng Y.C."/>
            <person name="Lim A.C.H."/>
            <person name="Lee J.K.Y."/>
            <person name="Kittelmann S."/>
        </authorList>
    </citation>
    <scope>NUCLEOTIDE SEQUENCE [LARGE SCALE GENOMIC DNA]</scope>
    <source>
        <strain evidence="1 2">WILCCON 0114</strain>
    </source>
</reference>
<accession>A0ABW8TJ10</accession>
<dbReference type="EMBL" id="JBJIAA010000016">
    <property type="protein sequence ID" value="MFL0252271.1"/>
    <property type="molecule type" value="Genomic_DNA"/>
</dbReference>
<keyword evidence="2" id="KW-1185">Reference proteome</keyword>
<dbReference type="Gene3D" id="2.60.40.10">
    <property type="entry name" value="Immunoglobulins"/>
    <property type="match status" value="1"/>
</dbReference>
<sequence>MKRCIKKVLSLMLSLIIILVQLSININVKSVKADGNSNITRLKILEIEPGDQYVLNQSMFPSNVDADITQMPMSKFIGKIDKVNGMYDIVYIGNKTYTKYVTTYGYYGISGQNAYTIKYSKVGKKANNTGVDFGESDQDDPSHVEYYSENDITNKKAQELVEFIKSGQLFLFDKSILQDKELDGSKLLNNLKNYQNMPNFKGIDSNLTSDSIMKYYNDSNICNKKPNITIKSSPLPYNGDLKNYNPDRNMDFVFDIDGNNSHTFTTKLYCDMNGDGLFKDYESYATIDKQKCGTNLQLSYTVPDYFAGLMPWKLEVTDDNTNVKSYQYGYTLYKSDNLAPIRVLQIYPANNLLDLTQDLTKVKLQQQGYYNIQITKKSCDEFNKYNDREYQSSYNEALNEYNTALNNYNKYGRYGGSWWNPIDYLQKLNDARDNLNKVKSSRISLNGNYDMVIIGFSDMYGRSSFTQNATDTIIDFIKTGQSLMLTHDTLSTYLTNDRSNMYGYQFNKKLRDYLGQSRYVDENNPNETDYDGSKIPHDNYPDANKIPSYGFTTDMIMSHNNYNNEKPQSLDGHGYFDHRKAAKVNDGVFSEYPYILGRNNDDPNTLNISQTHHQYFQLNLEDEDVVPWYDLSGVINTGGSAGNVNDPRNYYYTYCKGNITYSGTGHSSPRDSQDEQEMFLNTIVKAARTANHAPTINVFNLNDGQYVSKNQSSLDFSFTAQDPDQNDEKKDALRRKIYINDTSIDENGNSVSDYKTMTSGDTINVSIPKGRLNQLAGGNSEVTVRIEVLDTQNAKGEKTITFKYVDEPSLSASVNGLKNGYLIGDTAQTQLKIDAVNSTNSVVDTMFLSQKDSASIVGDGLSVSCINALSGSDSDILKSSETDLQDINFTPQVDNKNVPKNFTFKFDNVGSYKVQNLFKYNFLKLDNKVQRNYEYDYNLNVKEGDIYIKCVDSSGRVFTPSVGINITRPDGSVESKNTDSAGGAEFLKECSGNYKVSVQNNTGYTLVDSSTQNIDLSYDNPKQTITLHFETLAAPSIEVNPTANENGWNNTDITFSLISPANFLDKLEKMQYKIDDGPWLDYTLPVEIEDNGQHKIKARTVDIVSLCSSSESEKDIQIDKVKPAEPTIVSKSGDFCMGDVSITFGSDNENGSGIDTMEYSLDGITWLKSDLASKDIDGIKSNCTVYARERDKAGNYSDTASFQVNLIDNSDIELEGLTFNTIPEGGHVDFNVKVRIGMNKDGTPKYAVPSDNLTVTVTTGDGNIITINKNNRKLSGVNNDLSGVVTGDGGDTVTAFGMNGEAGKSTDIVVTLEKKEDGKTVLTDISLTKTVKVIGNESGLLY</sequence>
<evidence type="ECO:0000313" key="2">
    <source>
        <dbReference type="Proteomes" id="UP001623592"/>
    </source>
</evidence>
<proteinExistence type="predicted"/>
<evidence type="ECO:0000313" key="1">
    <source>
        <dbReference type="EMBL" id="MFL0252271.1"/>
    </source>
</evidence>
<dbReference type="RefSeq" id="WP_406788928.1">
    <property type="nucleotide sequence ID" value="NZ_JBJIAA010000016.1"/>
</dbReference>
<name>A0ABW8TJ10_9CLOT</name>
<protein>
    <submittedName>
        <fullName evidence="1">DUF5057 domain-containing protein</fullName>
    </submittedName>
</protein>
<organism evidence="1 2">
    <name type="scientific">Clostridium neuense</name>
    <dbReference type="NCBI Taxonomy" id="1728934"/>
    <lineage>
        <taxon>Bacteria</taxon>
        <taxon>Bacillati</taxon>
        <taxon>Bacillota</taxon>
        <taxon>Clostridia</taxon>
        <taxon>Eubacteriales</taxon>
        <taxon>Clostridiaceae</taxon>
        <taxon>Clostridium</taxon>
    </lineage>
</organism>
<dbReference type="InterPro" id="IPR013783">
    <property type="entry name" value="Ig-like_fold"/>
</dbReference>